<dbReference type="AlphaFoldDB" id="A0A486XSL9"/>
<feature type="signal peptide" evidence="1">
    <location>
        <begin position="1"/>
        <end position="20"/>
    </location>
</feature>
<organism evidence="2">
    <name type="scientific">Rheinheimera sp. BAL341</name>
    <dbReference type="NCBI Taxonomy" id="1708203"/>
    <lineage>
        <taxon>Bacteria</taxon>
        <taxon>Pseudomonadati</taxon>
        <taxon>Pseudomonadota</taxon>
        <taxon>Gammaproteobacteria</taxon>
        <taxon>Chromatiales</taxon>
        <taxon>Chromatiaceae</taxon>
        <taxon>Rheinheimera</taxon>
    </lineage>
</organism>
<feature type="chain" id="PRO_5019817460" evidence="1">
    <location>
        <begin position="21"/>
        <end position="115"/>
    </location>
</feature>
<evidence type="ECO:0000313" key="2">
    <source>
        <dbReference type="EMBL" id="VHO04539.1"/>
    </source>
</evidence>
<accession>A0A486XSL9</accession>
<name>A0A486XSL9_9GAMM</name>
<sequence>MKIKASLLVSTLLASVSCFAADTYQVSTAVHSQGKLVASPVMVVETNKMAAITIGNDFSYNLTVTPNHDETARVVAEVTVADSTINPAFTVAYGKEASMEIGAQKLTLLVTKVGS</sequence>
<proteinExistence type="predicted"/>
<protein>
    <submittedName>
        <fullName evidence="2">Uncharacterized protein</fullName>
    </submittedName>
</protein>
<dbReference type="PROSITE" id="PS51257">
    <property type="entry name" value="PROKAR_LIPOPROTEIN"/>
    <property type="match status" value="1"/>
</dbReference>
<reference evidence="2" key="1">
    <citation type="submission" date="2019-04" db="EMBL/GenBank/DDBJ databases">
        <authorList>
            <person name="Brambilla D."/>
        </authorList>
    </citation>
    <scope>NUCLEOTIDE SEQUENCE</scope>
    <source>
        <strain evidence="2">BAL1</strain>
    </source>
</reference>
<evidence type="ECO:0000256" key="1">
    <source>
        <dbReference type="SAM" id="SignalP"/>
    </source>
</evidence>
<dbReference type="EMBL" id="CAAJGR010000107">
    <property type="protein sequence ID" value="VHO04539.1"/>
    <property type="molecule type" value="Genomic_DNA"/>
</dbReference>
<keyword evidence="1" id="KW-0732">Signal</keyword>
<gene>
    <name evidence="2" type="ORF">BAL341_1951</name>
</gene>